<feature type="region of interest" description="Disordered" evidence="1">
    <location>
        <begin position="1"/>
        <end position="28"/>
    </location>
</feature>
<dbReference type="EMBL" id="JAAIJQ010000003">
    <property type="protein sequence ID" value="NEV60658.1"/>
    <property type="molecule type" value="Genomic_DNA"/>
</dbReference>
<evidence type="ECO:0000256" key="2">
    <source>
        <dbReference type="SAM" id="Phobius"/>
    </source>
</evidence>
<dbReference type="GO" id="GO:0042910">
    <property type="term" value="F:xenobiotic transmembrane transporter activity"/>
    <property type="evidence" value="ECO:0007669"/>
    <property type="project" value="TreeGrafter"/>
</dbReference>
<dbReference type="Gene3D" id="3.30.70.1320">
    <property type="entry name" value="Multidrug efflux transporter AcrB pore domain like"/>
    <property type="match status" value="1"/>
</dbReference>
<dbReference type="PANTHER" id="PTHR32063:SF16">
    <property type="entry name" value="CATION EFFLUX SYSTEM (ACRB_ACRD_ACRF FAMILY)"/>
    <property type="match status" value="1"/>
</dbReference>
<keyword evidence="2" id="KW-1133">Transmembrane helix</keyword>
<feature type="compositionally biased region" description="Basic residues" evidence="1">
    <location>
        <begin position="1"/>
        <end position="17"/>
    </location>
</feature>
<feature type="transmembrane region" description="Helical" evidence="2">
    <location>
        <begin position="508"/>
        <end position="529"/>
    </location>
</feature>
<keyword evidence="4" id="KW-1185">Reference proteome</keyword>
<feature type="transmembrane region" description="Helical" evidence="2">
    <location>
        <begin position="1036"/>
        <end position="1052"/>
    </location>
</feature>
<feature type="transmembrane region" description="Helical" evidence="2">
    <location>
        <begin position="46"/>
        <end position="64"/>
    </location>
</feature>
<keyword evidence="2" id="KW-0812">Transmembrane</keyword>
<dbReference type="Gene3D" id="3.30.2090.10">
    <property type="entry name" value="Multidrug efflux transporter AcrB TolC docking domain, DN and DC subdomains"/>
    <property type="match status" value="2"/>
</dbReference>
<keyword evidence="2" id="KW-0472">Membrane</keyword>
<protein>
    <submittedName>
        <fullName evidence="3">Efflux RND transporter permease subunit</fullName>
    </submittedName>
</protein>
<evidence type="ECO:0000313" key="4">
    <source>
        <dbReference type="Proteomes" id="UP000483379"/>
    </source>
</evidence>
<gene>
    <name evidence="3" type="ORF">G3446_01905</name>
</gene>
<dbReference type="PRINTS" id="PR00702">
    <property type="entry name" value="ACRIFLAVINRP"/>
</dbReference>
<sequence length="1102" mass="120811">MRRVPHHHPKHRSRRPAAYHLPPPLEQGPPLGPAGRLAKLFVDSPLTPLLMLATLAVGLIGLWVTPRQEDPQISVPMIDIFFDYPGASAEQVENLAIRPLERMMSEIPGIKHIYATAEREQGLVVVRFEVGEPLGPAIVKVHDKLQTNLDKIPPGVSMPLVQPKSVDDVPVVTLTLWSRQVDDSQLRALAIDLLQRLEEVEDTGPGFVVGGRRRQIQIEAKPERLAGYGISLEQVAETVRQANQERGVGTLEAGDRLLRMSSGGYLRTTEDVGALVVGSQYGMPIYVRDVAEVREGPEETQRMVTYHLGAASLDPGKQALRAPAVTLAIAKKAGTNGVTVANAILEKLEALRGHLIPDAVEIAVTRNYGKTANDKVNELLGALLHAAVAVSIICWITIGRRAALVVIIVIPLVILITIWSAWALNYTIDRVSLFALIFSIGILVDDATVVTENIFRRWLLQGETSTEIAVDAVREVGNPTIIATLTVLAALLPMGFVSGMMGPYMRPIPVLGSVAMCFSLFAAFVFTPWCSYLLRPRLDALQRAEAREHRTQAIIGKIYRPIVSPFIRSRRLAWGLLGVILVAFLLACSMFYTKAVTVKMLPFDNKPEFNVVVNLPEGTALPVTANVTWRFAEALRHLPEVTALQSYVGTVSPFNFNGMVRHYYLRGRAWEGDIQVMLLDKHERARSSHEIANAARDLLAPIAEEHNARIAVVEMPPGPPVLQTVVAEVYGPDAKTRRQVAEDLTRMFEQAPDIVDVDNYMIEPYQRWRFVIDTEKATRRGVTVDSVNRNLAMAMGGYALGDVKRGKVLEPVNIVLELPLSLRSSVSALGDLPIMAASGDLLPLAELGRFERIPEDQILYRTDLRPMEYVVGEMAGRLGAPIYGMLGIERLLADYRAPDGVAISGTLTGPPQAEGVSSFEWTGEWTVTYETFRDLGLAFAAALVLIYILLVVEFGNFLVPATVMLPIPLTVIGIVPGHWLLGAEFTATSMIGFIALAGIEVRNSILFVDFAKNEMHRGVSIEEAVLRAGQTRMRPIWVTDLTMMAGAAAILFDPIFQGMAISLLFGALTSVTLTMLTLPLRCVAANRALRVELSQPPDSSLA</sequence>
<dbReference type="InterPro" id="IPR027463">
    <property type="entry name" value="AcrB_DN_DC_subdom"/>
</dbReference>
<feature type="transmembrane region" description="Helical" evidence="2">
    <location>
        <begin position="404"/>
        <end position="424"/>
    </location>
</feature>
<organism evidence="3 4">
    <name type="scientific">Thiorhodococcus minor</name>
    <dbReference type="NCBI Taxonomy" id="57489"/>
    <lineage>
        <taxon>Bacteria</taxon>
        <taxon>Pseudomonadati</taxon>
        <taxon>Pseudomonadota</taxon>
        <taxon>Gammaproteobacteria</taxon>
        <taxon>Chromatiales</taxon>
        <taxon>Chromatiaceae</taxon>
        <taxon>Thiorhodococcus</taxon>
    </lineage>
</organism>
<dbReference type="Pfam" id="PF00873">
    <property type="entry name" value="ACR_tran"/>
    <property type="match status" value="1"/>
</dbReference>
<dbReference type="Gene3D" id="3.30.70.1440">
    <property type="entry name" value="Multidrug efflux transporter AcrB pore domain"/>
    <property type="match status" value="1"/>
</dbReference>
<evidence type="ECO:0000256" key="1">
    <source>
        <dbReference type="SAM" id="MobiDB-lite"/>
    </source>
</evidence>
<dbReference type="Gene3D" id="1.20.1640.10">
    <property type="entry name" value="Multidrug efflux transporter AcrB transmembrane domain"/>
    <property type="match status" value="2"/>
</dbReference>
<accession>A0A6M0JT41</accession>
<proteinExistence type="predicted"/>
<feature type="transmembrane region" description="Helical" evidence="2">
    <location>
        <begin position="431"/>
        <end position="450"/>
    </location>
</feature>
<dbReference type="GO" id="GO:0005886">
    <property type="term" value="C:plasma membrane"/>
    <property type="evidence" value="ECO:0007669"/>
    <property type="project" value="TreeGrafter"/>
</dbReference>
<dbReference type="PANTHER" id="PTHR32063">
    <property type="match status" value="1"/>
</dbReference>
<dbReference type="AlphaFoldDB" id="A0A6M0JT41"/>
<feature type="transmembrane region" description="Helical" evidence="2">
    <location>
        <begin position="1058"/>
        <end position="1080"/>
    </location>
</feature>
<feature type="transmembrane region" description="Helical" evidence="2">
    <location>
        <begin position="572"/>
        <end position="592"/>
    </location>
</feature>
<dbReference type="Proteomes" id="UP000483379">
    <property type="component" value="Unassembled WGS sequence"/>
</dbReference>
<name>A0A6M0JT41_9GAMM</name>
<feature type="transmembrane region" description="Helical" evidence="2">
    <location>
        <begin position="935"/>
        <end position="959"/>
    </location>
</feature>
<dbReference type="Gene3D" id="3.30.70.1430">
    <property type="entry name" value="Multidrug efflux transporter AcrB pore domain"/>
    <property type="match status" value="2"/>
</dbReference>
<dbReference type="InterPro" id="IPR001036">
    <property type="entry name" value="Acrflvin-R"/>
</dbReference>
<evidence type="ECO:0000313" key="3">
    <source>
        <dbReference type="EMBL" id="NEV60658.1"/>
    </source>
</evidence>
<feature type="transmembrane region" description="Helical" evidence="2">
    <location>
        <begin position="379"/>
        <end position="398"/>
    </location>
</feature>
<dbReference type="SUPFAM" id="SSF82693">
    <property type="entry name" value="Multidrug efflux transporter AcrB pore domain, PN1, PN2, PC1 and PC2 subdomains"/>
    <property type="match status" value="3"/>
</dbReference>
<dbReference type="SUPFAM" id="SSF82714">
    <property type="entry name" value="Multidrug efflux transporter AcrB TolC docking domain, DN and DC subdomains"/>
    <property type="match status" value="2"/>
</dbReference>
<comment type="caution">
    <text evidence="3">The sequence shown here is derived from an EMBL/GenBank/DDBJ whole genome shotgun (WGS) entry which is preliminary data.</text>
</comment>
<reference evidence="3 4" key="1">
    <citation type="submission" date="2020-02" db="EMBL/GenBank/DDBJ databases">
        <title>Genome sequences of Thiorhodococcus mannitoliphagus and Thiorhodococcus minor, purple sulfur photosynthetic bacteria in the gammaproteobacterial family, Chromatiaceae.</title>
        <authorList>
            <person name="Aviles F.A."/>
            <person name="Meyer T.E."/>
            <person name="Kyndt J.A."/>
        </authorList>
    </citation>
    <scope>NUCLEOTIDE SEQUENCE [LARGE SCALE GENOMIC DNA]</scope>
    <source>
        <strain evidence="3 4">DSM 11518</strain>
    </source>
</reference>
<dbReference type="SUPFAM" id="SSF82866">
    <property type="entry name" value="Multidrug efflux transporter AcrB transmembrane domain"/>
    <property type="match status" value="2"/>
</dbReference>
<feature type="transmembrane region" description="Helical" evidence="2">
    <location>
        <begin position="481"/>
        <end position="501"/>
    </location>
</feature>
<dbReference type="RefSeq" id="WP_164450703.1">
    <property type="nucleotide sequence ID" value="NZ_JAAIJQ010000003.1"/>
</dbReference>